<keyword evidence="2" id="KW-1185">Reference proteome</keyword>
<proteinExistence type="predicted"/>
<gene>
    <name evidence="1" type="ORF">F0919_09510</name>
</gene>
<dbReference type="PROSITE" id="PS51257">
    <property type="entry name" value="PROKAR_LIPOPROTEIN"/>
    <property type="match status" value="1"/>
</dbReference>
<protein>
    <recommendedName>
        <fullName evidence="3">Lipocalin-like domain-containing protein</fullName>
    </recommendedName>
</protein>
<evidence type="ECO:0008006" key="3">
    <source>
        <dbReference type="Google" id="ProtNLM"/>
    </source>
</evidence>
<dbReference type="Proteomes" id="UP000323632">
    <property type="component" value="Unassembled WGS sequence"/>
</dbReference>
<name>A0A5M6CI98_9BACT</name>
<reference evidence="1 2" key="1">
    <citation type="submission" date="2019-09" db="EMBL/GenBank/DDBJ databases">
        <title>Genome sequence and assembly of Taibaiella sp.</title>
        <authorList>
            <person name="Chhetri G."/>
        </authorList>
    </citation>
    <scope>NUCLEOTIDE SEQUENCE [LARGE SCALE GENOMIC DNA]</scope>
    <source>
        <strain evidence="1 2">KVB11</strain>
    </source>
</reference>
<dbReference type="AlphaFoldDB" id="A0A5M6CI98"/>
<sequence length="164" mass="18399">MKKVIFALAICASIVSCQKEEDTKPIDVSKTVYLMDKSWVVKAWSIRPDVSDTLSAPDSTYFNSINGCEKDNYLVFNSSSRASIHEGSSKCDQQAPDSVMYGYTLSNNDSHILIFTNPDEVDHGTYIDGEIKYASIDTFSIKYRLPKPGDSSITQEFIKTYVKH</sequence>
<organism evidence="1 2">
    <name type="scientific">Taibaiella lutea</name>
    <dbReference type="NCBI Taxonomy" id="2608001"/>
    <lineage>
        <taxon>Bacteria</taxon>
        <taxon>Pseudomonadati</taxon>
        <taxon>Bacteroidota</taxon>
        <taxon>Chitinophagia</taxon>
        <taxon>Chitinophagales</taxon>
        <taxon>Chitinophagaceae</taxon>
        <taxon>Taibaiella</taxon>
    </lineage>
</organism>
<dbReference type="EMBL" id="VWSH01000002">
    <property type="protein sequence ID" value="KAA5534834.1"/>
    <property type="molecule type" value="Genomic_DNA"/>
</dbReference>
<evidence type="ECO:0000313" key="2">
    <source>
        <dbReference type="Proteomes" id="UP000323632"/>
    </source>
</evidence>
<dbReference type="RefSeq" id="WP_150032513.1">
    <property type="nucleotide sequence ID" value="NZ_VWSH01000002.1"/>
</dbReference>
<comment type="caution">
    <text evidence="1">The sequence shown here is derived from an EMBL/GenBank/DDBJ whole genome shotgun (WGS) entry which is preliminary data.</text>
</comment>
<evidence type="ECO:0000313" key="1">
    <source>
        <dbReference type="EMBL" id="KAA5534834.1"/>
    </source>
</evidence>
<accession>A0A5M6CI98</accession>